<accession>A0AA96V3N8</accession>
<sequence length="258" mass="30135">MATVKEEVEKLMLGYYSWLKEETTFKEIDNYWVEVTTPFLDSHNDYLQIYVKKEGDKYKITDDGYIIDDLKSMGVSLETKNRKKLMEATLNGFGVQNIGREITVVATNENFPQKKHDIIQAMISVNDLFYTSTQNITNLFIEEIVMWLDQSDVRYVPNIHFTGKSKYSYRFDFAIPKSKKYPERILKAVNNPSKDLIKSLLFEWEDTKETRPTGSKLYPILNDMDIKIPAPTLEALESYEIEPIIWSKKGEYIEMLTA</sequence>
<dbReference type="RefSeq" id="WP_338102292.1">
    <property type="nucleotide sequence ID" value="NZ_CP131060.1"/>
</dbReference>
<feature type="domain" description="DUF1828" evidence="1">
    <location>
        <begin position="37"/>
        <end position="125"/>
    </location>
</feature>
<dbReference type="InterPro" id="IPR014961">
    <property type="entry name" value="DUF1829"/>
</dbReference>
<organism evidence="3 4">
    <name type="scientific">Methanolapillus millepedarum</name>
    <dbReference type="NCBI Taxonomy" id="3028296"/>
    <lineage>
        <taxon>Archaea</taxon>
        <taxon>Methanobacteriati</taxon>
        <taxon>Methanobacteriota</taxon>
        <taxon>Stenosarchaea group</taxon>
        <taxon>Methanomicrobia</taxon>
        <taxon>Methanosarcinales</taxon>
        <taxon>Methanosarcinaceae</taxon>
        <taxon>Methanolapillus</taxon>
    </lineage>
</organism>
<dbReference type="AlphaFoldDB" id="A0AA96V3N8"/>
<proteinExistence type="predicted"/>
<evidence type="ECO:0000313" key="4">
    <source>
        <dbReference type="Proteomes" id="UP001303587"/>
    </source>
</evidence>
<evidence type="ECO:0000259" key="1">
    <source>
        <dbReference type="Pfam" id="PF08861"/>
    </source>
</evidence>
<evidence type="ECO:0000313" key="3">
    <source>
        <dbReference type="EMBL" id="WNY25949.1"/>
    </source>
</evidence>
<dbReference type="GeneID" id="89230619"/>
<dbReference type="Pfam" id="PF08862">
    <property type="entry name" value="DUF1829"/>
    <property type="match status" value="1"/>
</dbReference>
<gene>
    <name evidence="3" type="ORF">MsAc7_15210</name>
</gene>
<dbReference type="Proteomes" id="UP001303587">
    <property type="component" value="Chromosome"/>
</dbReference>
<dbReference type="InterPro" id="IPR014960">
    <property type="entry name" value="DUF1828"/>
</dbReference>
<reference evidence="3 4" key="1">
    <citation type="submission" date="2023-07" db="EMBL/GenBank/DDBJ databases">
        <title>Closed genoem sequence of Methanosarcinaceae archaeon Ac7.</title>
        <authorList>
            <person name="Poehlein A."/>
            <person name="Protasov E."/>
            <person name="Platt K."/>
            <person name="Reeh H."/>
            <person name="Daniel R."/>
            <person name="Brune A."/>
        </authorList>
    </citation>
    <scope>NUCLEOTIDE SEQUENCE [LARGE SCALE GENOMIC DNA]</scope>
    <source>
        <strain evidence="3 4">Ac7</strain>
    </source>
</reference>
<feature type="domain" description="DUF1829" evidence="2">
    <location>
        <begin position="163"/>
        <end position="249"/>
    </location>
</feature>
<keyword evidence="4" id="KW-1185">Reference proteome</keyword>
<protein>
    <recommendedName>
        <fullName evidence="5">DUF1828 domain-containing protein</fullName>
    </recommendedName>
</protein>
<dbReference type="Pfam" id="PF08861">
    <property type="entry name" value="DUF1828"/>
    <property type="match status" value="1"/>
</dbReference>
<dbReference type="EMBL" id="CP131060">
    <property type="protein sequence ID" value="WNY25949.1"/>
    <property type="molecule type" value="Genomic_DNA"/>
</dbReference>
<evidence type="ECO:0008006" key="5">
    <source>
        <dbReference type="Google" id="ProtNLM"/>
    </source>
</evidence>
<evidence type="ECO:0000259" key="2">
    <source>
        <dbReference type="Pfam" id="PF08862"/>
    </source>
</evidence>
<name>A0AA96V3N8_9EURY</name>